<evidence type="ECO:0000313" key="1">
    <source>
        <dbReference type="EMBL" id="JAE35195.1"/>
    </source>
</evidence>
<organism evidence="1">
    <name type="scientific">Arundo donax</name>
    <name type="common">Giant reed</name>
    <name type="synonym">Donax arundinaceus</name>
    <dbReference type="NCBI Taxonomy" id="35708"/>
    <lineage>
        <taxon>Eukaryota</taxon>
        <taxon>Viridiplantae</taxon>
        <taxon>Streptophyta</taxon>
        <taxon>Embryophyta</taxon>
        <taxon>Tracheophyta</taxon>
        <taxon>Spermatophyta</taxon>
        <taxon>Magnoliopsida</taxon>
        <taxon>Liliopsida</taxon>
        <taxon>Poales</taxon>
        <taxon>Poaceae</taxon>
        <taxon>PACMAD clade</taxon>
        <taxon>Arundinoideae</taxon>
        <taxon>Arundineae</taxon>
        <taxon>Arundo</taxon>
    </lineage>
</organism>
<name>A0A0A9HDG2_ARUDO</name>
<protein>
    <submittedName>
        <fullName evidence="1">Uncharacterized protein</fullName>
    </submittedName>
</protein>
<proteinExistence type="predicted"/>
<dbReference type="EMBL" id="GBRH01162701">
    <property type="protein sequence ID" value="JAE35195.1"/>
    <property type="molecule type" value="Transcribed_RNA"/>
</dbReference>
<reference evidence="1" key="2">
    <citation type="journal article" date="2015" name="Data Brief">
        <title>Shoot transcriptome of the giant reed, Arundo donax.</title>
        <authorList>
            <person name="Barrero R.A."/>
            <person name="Guerrero F.D."/>
            <person name="Moolhuijzen P."/>
            <person name="Goolsby J.A."/>
            <person name="Tidwell J."/>
            <person name="Bellgard S.E."/>
            <person name="Bellgard M.I."/>
        </authorList>
    </citation>
    <scope>NUCLEOTIDE SEQUENCE</scope>
    <source>
        <tissue evidence="1">Shoot tissue taken approximately 20 cm above the soil surface</tissue>
    </source>
</reference>
<reference evidence="1" key="1">
    <citation type="submission" date="2014-09" db="EMBL/GenBank/DDBJ databases">
        <authorList>
            <person name="Magalhaes I.L.F."/>
            <person name="Oliveira U."/>
            <person name="Santos F.R."/>
            <person name="Vidigal T.H.D.A."/>
            <person name="Brescovit A.D."/>
            <person name="Santos A.J."/>
        </authorList>
    </citation>
    <scope>NUCLEOTIDE SEQUENCE</scope>
    <source>
        <tissue evidence="1">Shoot tissue taken approximately 20 cm above the soil surface</tissue>
    </source>
</reference>
<accession>A0A0A9HDG2</accession>
<sequence>MEISYLQRIATFSLSVLDCPVNHTQIVDENSTSLHYWLIRIQEIFSQPCTYYAGLML</sequence>
<dbReference type="AlphaFoldDB" id="A0A0A9HDG2"/>